<dbReference type="Proteomes" id="UP000324222">
    <property type="component" value="Unassembled WGS sequence"/>
</dbReference>
<proteinExistence type="predicted"/>
<gene>
    <name evidence="2" type="ORF">E2C01_080312</name>
</gene>
<dbReference type="EMBL" id="VSRR010068720">
    <property type="protein sequence ID" value="MPC85532.1"/>
    <property type="molecule type" value="Genomic_DNA"/>
</dbReference>
<feature type="region of interest" description="Disordered" evidence="1">
    <location>
        <begin position="83"/>
        <end position="119"/>
    </location>
</feature>
<organism evidence="2 3">
    <name type="scientific">Portunus trituberculatus</name>
    <name type="common">Swimming crab</name>
    <name type="synonym">Neptunus trituberculatus</name>
    <dbReference type="NCBI Taxonomy" id="210409"/>
    <lineage>
        <taxon>Eukaryota</taxon>
        <taxon>Metazoa</taxon>
        <taxon>Ecdysozoa</taxon>
        <taxon>Arthropoda</taxon>
        <taxon>Crustacea</taxon>
        <taxon>Multicrustacea</taxon>
        <taxon>Malacostraca</taxon>
        <taxon>Eumalacostraca</taxon>
        <taxon>Eucarida</taxon>
        <taxon>Decapoda</taxon>
        <taxon>Pleocyemata</taxon>
        <taxon>Brachyura</taxon>
        <taxon>Eubrachyura</taxon>
        <taxon>Portunoidea</taxon>
        <taxon>Portunidae</taxon>
        <taxon>Portuninae</taxon>
        <taxon>Portunus</taxon>
    </lineage>
</organism>
<evidence type="ECO:0000313" key="2">
    <source>
        <dbReference type="EMBL" id="MPC85532.1"/>
    </source>
</evidence>
<reference evidence="2 3" key="1">
    <citation type="submission" date="2019-05" db="EMBL/GenBank/DDBJ databases">
        <title>Another draft genome of Portunus trituberculatus and its Hox gene families provides insights of decapod evolution.</title>
        <authorList>
            <person name="Jeong J.-H."/>
            <person name="Song I."/>
            <person name="Kim S."/>
            <person name="Choi T."/>
            <person name="Kim D."/>
            <person name="Ryu S."/>
            <person name="Kim W."/>
        </authorList>
    </citation>
    <scope>NUCLEOTIDE SEQUENCE [LARGE SCALE GENOMIC DNA]</scope>
    <source>
        <tissue evidence="2">Muscle</tissue>
    </source>
</reference>
<protein>
    <submittedName>
        <fullName evidence="2">Uncharacterized protein</fullName>
    </submittedName>
</protein>
<evidence type="ECO:0000256" key="1">
    <source>
        <dbReference type="SAM" id="MobiDB-lite"/>
    </source>
</evidence>
<comment type="caution">
    <text evidence="2">The sequence shown here is derived from an EMBL/GenBank/DDBJ whole genome shotgun (WGS) entry which is preliminary data.</text>
</comment>
<dbReference type="AlphaFoldDB" id="A0A5B7INZ3"/>
<name>A0A5B7INZ3_PORTR</name>
<sequence>MFHRPALPLTSLSSFAIPISSYPSNLPFFPLPPQFLHSSPTPLPPPTMHNHYHNITQHVTITTTTTTIIFNARAVECFKNDRNFSFPKMGGEVDQSAGKSDEKRRRAGNLNDRRMEAKS</sequence>
<evidence type="ECO:0000313" key="3">
    <source>
        <dbReference type="Proteomes" id="UP000324222"/>
    </source>
</evidence>
<keyword evidence="3" id="KW-1185">Reference proteome</keyword>
<accession>A0A5B7INZ3</accession>